<dbReference type="InterPro" id="IPR003100">
    <property type="entry name" value="PAZ_dom"/>
</dbReference>
<dbReference type="SMART" id="SM00950">
    <property type="entry name" value="Piwi"/>
    <property type="match status" value="1"/>
</dbReference>
<dbReference type="Pfam" id="PF08699">
    <property type="entry name" value="ArgoL1"/>
    <property type="match status" value="1"/>
</dbReference>
<evidence type="ECO:0000313" key="3">
    <source>
        <dbReference type="EMBL" id="CAE0051371.1"/>
    </source>
</evidence>
<dbReference type="PROSITE" id="PS50822">
    <property type="entry name" value="PIWI"/>
    <property type="match status" value="1"/>
</dbReference>
<dbReference type="InterPro" id="IPR036085">
    <property type="entry name" value="PAZ_dom_sf"/>
</dbReference>
<dbReference type="InterPro" id="IPR032473">
    <property type="entry name" value="Argonaute_Mid_dom"/>
</dbReference>
<dbReference type="Gene3D" id="2.170.260.10">
    <property type="entry name" value="paz domain"/>
    <property type="match status" value="1"/>
</dbReference>
<feature type="domain" description="PAZ" evidence="1">
    <location>
        <begin position="232"/>
        <end position="339"/>
    </location>
</feature>
<dbReference type="Pfam" id="PF02170">
    <property type="entry name" value="PAZ"/>
    <property type="match status" value="1"/>
</dbReference>
<dbReference type="GO" id="GO:0003723">
    <property type="term" value="F:RNA binding"/>
    <property type="evidence" value="ECO:0007669"/>
    <property type="project" value="InterPro"/>
</dbReference>
<dbReference type="InterPro" id="IPR014811">
    <property type="entry name" value="ArgoL1"/>
</dbReference>
<dbReference type="PROSITE" id="PS50821">
    <property type="entry name" value="PAZ"/>
    <property type="match status" value="1"/>
</dbReference>
<feature type="domain" description="Piwi" evidence="2">
    <location>
        <begin position="509"/>
        <end position="808"/>
    </location>
</feature>
<accession>A0A7S2ZVF1</accession>
<dbReference type="PANTHER" id="PTHR22891">
    <property type="entry name" value="EUKARYOTIC TRANSLATION INITIATION FACTOR 2C"/>
    <property type="match status" value="1"/>
</dbReference>
<dbReference type="EMBL" id="HBHW01025019">
    <property type="protein sequence ID" value="CAE0051371.1"/>
    <property type="molecule type" value="Transcribed_RNA"/>
</dbReference>
<evidence type="ECO:0008006" key="4">
    <source>
        <dbReference type="Google" id="ProtNLM"/>
    </source>
</evidence>
<evidence type="ECO:0000259" key="1">
    <source>
        <dbReference type="PROSITE" id="PS50821"/>
    </source>
</evidence>
<dbReference type="InterPro" id="IPR032474">
    <property type="entry name" value="Argonaute_N"/>
</dbReference>
<organism evidence="3">
    <name type="scientific">Rhodosorus marinus</name>
    <dbReference type="NCBI Taxonomy" id="101924"/>
    <lineage>
        <taxon>Eukaryota</taxon>
        <taxon>Rhodophyta</taxon>
        <taxon>Stylonematophyceae</taxon>
        <taxon>Stylonematales</taxon>
        <taxon>Stylonemataceae</taxon>
        <taxon>Rhodosorus</taxon>
    </lineage>
</organism>
<proteinExistence type="predicted"/>
<dbReference type="CDD" id="cd02846">
    <property type="entry name" value="PAZ_argonaute_like"/>
    <property type="match status" value="1"/>
</dbReference>
<gene>
    <name evidence="3" type="ORF">RMAR00112_LOCUS19371</name>
</gene>
<dbReference type="InterPro" id="IPR032472">
    <property type="entry name" value="ArgoL2"/>
</dbReference>
<dbReference type="Pfam" id="PF02171">
    <property type="entry name" value="Piwi"/>
    <property type="match status" value="1"/>
</dbReference>
<reference evidence="3" key="1">
    <citation type="submission" date="2021-01" db="EMBL/GenBank/DDBJ databases">
        <authorList>
            <person name="Corre E."/>
            <person name="Pelletier E."/>
            <person name="Niang G."/>
            <person name="Scheremetjew M."/>
            <person name="Finn R."/>
            <person name="Kale V."/>
            <person name="Holt S."/>
            <person name="Cochrane G."/>
            <person name="Meng A."/>
            <person name="Brown T."/>
            <person name="Cohen L."/>
        </authorList>
    </citation>
    <scope>NUCLEOTIDE SEQUENCE</scope>
    <source>
        <strain evidence="3">CCMP 769</strain>
    </source>
</reference>
<dbReference type="AlphaFoldDB" id="A0A7S2ZVF1"/>
<dbReference type="Pfam" id="PF16486">
    <property type="entry name" value="ArgoN"/>
    <property type="match status" value="1"/>
</dbReference>
<dbReference type="Gene3D" id="3.30.420.10">
    <property type="entry name" value="Ribonuclease H-like superfamily/Ribonuclease H"/>
    <property type="match status" value="1"/>
</dbReference>
<dbReference type="Pfam" id="PF16488">
    <property type="entry name" value="ArgoL2"/>
    <property type="match status" value="1"/>
</dbReference>
<dbReference type="SUPFAM" id="SSF53098">
    <property type="entry name" value="Ribonuclease H-like"/>
    <property type="match status" value="1"/>
</dbReference>
<dbReference type="InterPro" id="IPR045246">
    <property type="entry name" value="Piwi_ago-like"/>
</dbReference>
<dbReference type="CDD" id="cd04657">
    <property type="entry name" value="Piwi_ago-like"/>
    <property type="match status" value="1"/>
</dbReference>
<protein>
    <recommendedName>
        <fullName evidence="4">Piwi domain-containing protein</fullName>
    </recommendedName>
</protein>
<evidence type="ECO:0000259" key="2">
    <source>
        <dbReference type="PROSITE" id="PS50822"/>
    </source>
</evidence>
<dbReference type="InterPro" id="IPR003165">
    <property type="entry name" value="Piwi"/>
</dbReference>
<sequence length="852" mass="96082">MASRSIAPIARPGVGRKGRPVKVITNHFPVELDPNITAYQYSVQFYPTQRPLSAADMNEGGASKTPEAFNRLVVSSFTKAHSTTLKNAQFAYDGRRNLYSGQSLPFTEPRTFEFVIEDENGKKEDMTLIIQIVAQKLVNDLIQSTHTQGEDIASDVLQALDVILRENLLSGHVVAGKCLFSSSESSPLGEGCSVWRGFYQSLRPSGTKFTLNVDLKFSAFYDEQNLVQFSRSVMRFPENKPFPKKLQDRDRRTILKELKGVPTNTFHTGKRMKHTVHDISMMGANEIFFENTKTGKNMNVVEYLQETYDIKLDYPKLQCAKVNKRRDVFVPLELLFIPSHRKRKPLTPHQTQSIVRLAAVKPQNRLKSIHDIMRRSGLSRDPLVKEFGLRVNAEPMEIKARVLDPPSVLFGGNSRVNPRDGSWNMQRERFMQSGATLTSWGVIIFCDQRMLNDSAVDGFIKKLVHAGRDNGMNIQNERPLKTRAKRDASARSEMTKMFRTLNEHGKAQIILCIKPNQDSGLYREIKQMSDCELGVPSQCLLANNVNKGNIQYCSNVTLKMNAKLGGQNFFPEPLRDRELNHPFESQPFMLVGADVTHPGPGVELAPSIAAMVGSLDRRVTKFGNTMRCQGGRKEIIEDMQAMFLELLEEFRKANKGAVPKRIIMYRDGVSEGQFQQVLDYELWEMRRACMSISQNYRPPMTFVTVQKRHNTRFFPVNSKDGDRSGNCSAGTVVDTDIVHPKHFDFFLNSHGGLQGTSKSGFYKVLHDENAFTADQIQSLTYRMCHSYARCCKAVGVVSQAYYAHLLAFRGRCFQKEFGSDTASEGSGRGAPVLLKPEPVGIHSAMSSTLYYL</sequence>
<name>A0A7S2ZVF1_9RHOD</name>
<dbReference type="SMART" id="SM01163">
    <property type="entry name" value="DUF1785"/>
    <property type="match status" value="1"/>
</dbReference>
<dbReference type="Pfam" id="PF16487">
    <property type="entry name" value="ArgoMid"/>
    <property type="match status" value="1"/>
</dbReference>
<dbReference type="InterPro" id="IPR036397">
    <property type="entry name" value="RNaseH_sf"/>
</dbReference>
<dbReference type="Gene3D" id="3.40.50.2300">
    <property type="match status" value="1"/>
</dbReference>
<dbReference type="InterPro" id="IPR012337">
    <property type="entry name" value="RNaseH-like_sf"/>
</dbReference>
<dbReference type="SUPFAM" id="SSF101690">
    <property type="entry name" value="PAZ domain"/>
    <property type="match status" value="1"/>
</dbReference>